<dbReference type="InterPro" id="IPR029063">
    <property type="entry name" value="SAM-dependent_MTases_sf"/>
</dbReference>
<dbReference type="RefSeq" id="WP_179612547.1">
    <property type="nucleotide sequence ID" value="NZ_JACBZV010000007.1"/>
</dbReference>
<dbReference type="PIRSF" id="PIRSF003085">
    <property type="entry name" value="CMAS"/>
    <property type="match status" value="1"/>
</dbReference>
<dbReference type="PANTHER" id="PTHR43667">
    <property type="entry name" value="CYCLOPROPANE-FATTY-ACYL-PHOSPHOLIPID SYNTHASE"/>
    <property type="match status" value="1"/>
</dbReference>
<dbReference type="GO" id="GO:0008610">
    <property type="term" value="P:lipid biosynthetic process"/>
    <property type="evidence" value="ECO:0007669"/>
    <property type="project" value="InterPro"/>
</dbReference>
<evidence type="ECO:0000313" key="7">
    <source>
        <dbReference type="EMBL" id="NYJ13325.1"/>
    </source>
</evidence>
<dbReference type="GO" id="GO:0032259">
    <property type="term" value="P:methylation"/>
    <property type="evidence" value="ECO:0007669"/>
    <property type="project" value="UniProtKB-KW"/>
</dbReference>
<dbReference type="Proteomes" id="UP000535276">
    <property type="component" value="Unassembled WGS sequence"/>
</dbReference>
<accession>A0A7Z0IZQ2</accession>
<evidence type="ECO:0000256" key="4">
    <source>
        <dbReference type="ARBA" id="ARBA00022691"/>
    </source>
</evidence>
<dbReference type="SUPFAM" id="SSF53335">
    <property type="entry name" value="S-adenosyl-L-methionine-dependent methyltransferases"/>
    <property type="match status" value="1"/>
</dbReference>
<organism evidence="7 8">
    <name type="scientific">Rhizobium leguminosarum</name>
    <dbReference type="NCBI Taxonomy" id="384"/>
    <lineage>
        <taxon>Bacteria</taxon>
        <taxon>Pseudomonadati</taxon>
        <taxon>Pseudomonadota</taxon>
        <taxon>Alphaproteobacteria</taxon>
        <taxon>Hyphomicrobiales</taxon>
        <taxon>Rhizobiaceae</taxon>
        <taxon>Rhizobium/Agrobacterium group</taxon>
        <taxon>Rhizobium</taxon>
    </lineage>
</organism>
<evidence type="ECO:0000313" key="8">
    <source>
        <dbReference type="Proteomes" id="UP000535276"/>
    </source>
</evidence>
<protein>
    <submittedName>
        <fullName evidence="7">Cyclopropane-fatty-acyl-phospholipid synthase</fullName>
        <ecNumber evidence="7">2.1.1.79</ecNumber>
    </submittedName>
</protein>
<evidence type="ECO:0000256" key="5">
    <source>
        <dbReference type="ARBA" id="ARBA00023098"/>
    </source>
</evidence>
<evidence type="ECO:0000256" key="6">
    <source>
        <dbReference type="PIRSR" id="PIRSR003085-1"/>
    </source>
</evidence>
<evidence type="ECO:0000256" key="3">
    <source>
        <dbReference type="ARBA" id="ARBA00022679"/>
    </source>
</evidence>
<name>A0A7Z0IZQ2_RHILE</name>
<dbReference type="InterPro" id="IPR003333">
    <property type="entry name" value="CMAS"/>
</dbReference>
<dbReference type="InterPro" id="IPR050723">
    <property type="entry name" value="CFA/CMAS"/>
</dbReference>
<dbReference type="GO" id="GO:0008825">
    <property type="term" value="F:cyclopropane-fatty-acyl-phospholipid synthase activity"/>
    <property type="evidence" value="ECO:0007669"/>
    <property type="project" value="UniProtKB-EC"/>
</dbReference>
<reference evidence="7 8" key="1">
    <citation type="submission" date="2020-07" db="EMBL/GenBank/DDBJ databases">
        <title>Genomic Encyclopedia of Type Strains, Phase IV (KMG-V): Genome sequencing to study the core and pangenomes of soil and plant-associated prokaryotes.</title>
        <authorList>
            <person name="Whitman W."/>
        </authorList>
    </citation>
    <scope>NUCLEOTIDE SEQUENCE [LARGE SCALE GENOMIC DNA]</scope>
    <source>
        <strain evidence="7 8">SEMIA 4052</strain>
    </source>
</reference>
<keyword evidence="3 7" id="KW-0808">Transferase</keyword>
<comment type="caution">
    <text evidence="7">The sequence shown here is derived from an EMBL/GenBank/DDBJ whole genome shotgun (WGS) entry which is preliminary data.</text>
</comment>
<evidence type="ECO:0000256" key="2">
    <source>
        <dbReference type="ARBA" id="ARBA00022603"/>
    </source>
</evidence>
<dbReference type="EMBL" id="JACBZV010000007">
    <property type="protein sequence ID" value="NYJ13325.1"/>
    <property type="molecule type" value="Genomic_DNA"/>
</dbReference>
<dbReference type="AlphaFoldDB" id="A0A7Z0IZQ2"/>
<keyword evidence="5" id="KW-0443">Lipid metabolism</keyword>
<keyword evidence="4" id="KW-0949">S-adenosyl-L-methionine</keyword>
<dbReference type="CDD" id="cd02440">
    <property type="entry name" value="AdoMet_MTases"/>
    <property type="match status" value="1"/>
</dbReference>
<proteinExistence type="inferred from homology"/>
<dbReference type="EC" id="2.1.1.79" evidence="7"/>
<sequence>MAQFDRAASPPAAGPAGRSRVGIGGLVFRRLIKDLRHGQLTVVLPNGEAVTKRGTEDGPDATIVLRRWGALRKLVMSGDLGAAEGYIDGDWITPNLTAVIRLAVTNADVLATALSGTRIARTLGRIRHILNANTRQGSRRNIEAHYDLGNEFYKQWLDGSMLYSSALFEDATQTLEAAQQNRIRRIRKKLGVVDGHRVLEVGCGWGALALELASYSNAHLVGLTLSPSQLEWAQGLVAAAGKASQVELRIQDYRDVDGKFDRIVSIEMFEAVGEAYWPDYFAMIKRCMTSGGRTLLQVISIEERRFDDYRSGIDFIQRYIFPGGFLPSDEALRGAVERAGLKLTEVEHFGKSYARTLRDWRTRFVANWPAIASLGFDETFKRLWNYYLCYCEAGFEEESINVGLYTIEHA</sequence>
<comment type="similarity">
    <text evidence="1">Belongs to the CFA/CMAS family.</text>
</comment>
<dbReference type="Pfam" id="PF02353">
    <property type="entry name" value="CMAS"/>
    <property type="match status" value="1"/>
</dbReference>
<dbReference type="Gene3D" id="3.40.50.150">
    <property type="entry name" value="Vaccinia Virus protein VP39"/>
    <property type="match status" value="1"/>
</dbReference>
<gene>
    <name evidence="7" type="ORF">GGI64_004406</name>
</gene>
<feature type="active site" evidence="6">
    <location>
        <position position="391"/>
    </location>
</feature>
<dbReference type="PANTHER" id="PTHR43667:SF2">
    <property type="entry name" value="FATTY ACID C-METHYL TRANSFERASE"/>
    <property type="match status" value="1"/>
</dbReference>
<keyword evidence="2 7" id="KW-0489">Methyltransferase</keyword>
<evidence type="ECO:0000256" key="1">
    <source>
        <dbReference type="ARBA" id="ARBA00010815"/>
    </source>
</evidence>